<dbReference type="AlphaFoldDB" id="A0A5M3XBC2"/>
<keyword evidence="1" id="KW-0812">Transmembrane</keyword>
<evidence type="ECO:0000256" key="1">
    <source>
        <dbReference type="SAM" id="Phobius"/>
    </source>
</evidence>
<organism evidence="3 4">
    <name type="scientific">Acrocarpospora macrocephala</name>
    <dbReference type="NCBI Taxonomy" id="150177"/>
    <lineage>
        <taxon>Bacteria</taxon>
        <taxon>Bacillati</taxon>
        <taxon>Actinomycetota</taxon>
        <taxon>Actinomycetes</taxon>
        <taxon>Streptosporangiales</taxon>
        <taxon>Streptosporangiaceae</taxon>
        <taxon>Acrocarpospora</taxon>
    </lineage>
</organism>
<name>A0A5M3XBC2_9ACTN</name>
<accession>A0A5M3XBC2</accession>
<dbReference type="EMBL" id="BLAE01000115">
    <property type="protein sequence ID" value="GES16791.1"/>
    <property type="molecule type" value="Genomic_DNA"/>
</dbReference>
<feature type="transmembrane region" description="Helical" evidence="1">
    <location>
        <begin position="108"/>
        <end position="127"/>
    </location>
</feature>
<keyword evidence="1" id="KW-0472">Membrane</keyword>
<reference evidence="3 4" key="1">
    <citation type="submission" date="2019-10" db="EMBL/GenBank/DDBJ databases">
        <title>Whole genome shotgun sequence of Acrocarpospora macrocephala NBRC 16266.</title>
        <authorList>
            <person name="Ichikawa N."/>
            <person name="Kimura A."/>
            <person name="Kitahashi Y."/>
            <person name="Komaki H."/>
            <person name="Oguchi A."/>
        </authorList>
    </citation>
    <scope>NUCLEOTIDE SEQUENCE [LARGE SCALE GENOMIC DNA]</scope>
    <source>
        <strain evidence="3 4">NBRC 16266</strain>
    </source>
</reference>
<proteinExistence type="predicted"/>
<evidence type="ECO:0000256" key="2">
    <source>
        <dbReference type="SAM" id="SignalP"/>
    </source>
</evidence>
<evidence type="ECO:0000313" key="4">
    <source>
        <dbReference type="Proteomes" id="UP000331127"/>
    </source>
</evidence>
<protein>
    <recommendedName>
        <fullName evidence="5">Lipoprotein</fullName>
    </recommendedName>
</protein>
<evidence type="ECO:0000313" key="3">
    <source>
        <dbReference type="EMBL" id="GES16791.1"/>
    </source>
</evidence>
<feature type="chain" id="PRO_5039346119" description="Lipoprotein" evidence="2">
    <location>
        <begin position="22"/>
        <end position="139"/>
    </location>
</feature>
<dbReference type="RefSeq" id="WP_155361787.1">
    <property type="nucleotide sequence ID" value="NZ_BAAAHL010000061.1"/>
</dbReference>
<gene>
    <name evidence="3" type="ORF">Amac_103890</name>
</gene>
<comment type="caution">
    <text evidence="3">The sequence shown here is derived from an EMBL/GenBank/DDBJ whole genome shotgun (WGS) entry which is preliminary data.</text>
</comment>
<feature type="transmembrane region" description="Helical" evidence="1">
    <location>
        <begin position="46"/>
        <end position="65"/>
    </location>
</feature>
<evidence type="ECO:0008006" key="5">
    <source>
        <dbReference type="Google" id="ProtNLM"/>
    </source>
</evidence>
<feature type="transmembrane region" description="Helical" evidence="1">
    <location>
        <begin position="77"/>
        <end position="102"/>
    </location>
</feature>
<keyword evidence="4" id="KW-1185">Reference proteome</keyword>
<keyword evidence="2" id="KW-0732">Signal</keyword>
<sequence length="139" mass="14721">MAKRSAVLWTTAILLSAVPCAAVVSPDVHVHLCANLIGPETPALGISFAVMANLLPLVLLALALAGRKKTLRQGRLLAWLGAAATLTTAACYAFSSALFFSYCPEGSLAPWFAMTLYVTSATLLFLSETRADQRHMKAA</sequence>
<keyword evidence="1" id="KW-1133">Transmembrane helix</keyword>
<feature type="signal peptide" evidence="2">
    <location>
        <begin position="1"/>
        <end position="21"/>
    </location>
</feature>
<dbReference type="Proteomes" id="UP000331127">
    <property type="component" value="Unassembled WGS sequence"/>
</dbReference>